<reference evidence="2 3" key="1">
    <citation type="submission" date="2020-02" db="EMBL/GenBank/DDBJ databases">
        <title>Paenibacillus sp. nov., isolated from rhizosphere soil of tomato.</title>
        <authorList>
            <person name="Weon H.-Y."/>
            <person name="Lee S.A."/>
        </authorList>
    </citation>
    <scope>NUCLEOTIDE SEQUENCE [LARGE SCALE GENOMIC DNA]</scope>
    <source>
        <strain evidence="2 3">14171R-81</strain>
    </source>
</reference>
<keyword evidence="3" id="KW-1185">Reference proteome</keyword>
<dbReference type="Proteomes" id="UP000479114">
    <property type="component" value="Chromosome"/>
</dbReference>
<dbReference type="AlphaFoldDB" id="A0A6C0P714"/>
<keyword evidence="1" id="KW-0812">Transmembrane</keyword>
<organism evidence="2 3">
    <name type="scientific">Paenibacillus rhizovicinus</name>
    <dbReference type="NCBI Taxonomy" id="2704463"/>
    <lineage>
        <taxon>Bacteria</taxon>
        <taxon>Bacillati</taxon>
        <taxon>Bacillota</taxon>
        <taxon>Bacilli</taxon>
        <taxon>Bacillales</taxon>
        <taxon>Paenibacillaceae</taxon>
        <taxon>Paenibacillus</taxon>
    </lineage>
</organism>
<dbReference type="RefSeq" id="WP_162644130.1">
    <property type="nucleotide sequence ID" value="NZ_CP048286.1"/>
</dbReference>
<gene>
    <name evidence="2" type="ORF">GZH47_27305</name>
</gene>
<dbReference type="EMBL" id="CP048286">
    <property type="protein sequence ID" value="QHW34136.1"/>
    <property type="molecule type" value="Genomic_DNA"/>
</dbReference>
<keyword evidence="1" id="KW-1133">Transmembrane helix</keyword>
<dbReference type="InterPro" id="IPR009229">
    <property type="entry name" value="AgrD"/>
</dbReference>
<proteinExistence type="predicted"/>
<evidence type="ECO:0000256" key="1">
    <source>
        <dbReference type="SAM" id="Phobius"/>
    </source>
</evidence>
<dbReference type="NCBIfam" id="TIGR04223">
    <property type="entry name" value="quorum_AgrD"/>
    <property type="match status" value="1"/>
</dbReference>
<feature type="transmembrane region" description="Helical" evidence="1">
    <location>
        <begin position="6"/>
        <end position="29"/>
    </location>
</feature>
<keyword evidence="1" id="KW-0472">Membrane</keyword>
<protein>
    <submittedName>
        <fullName evidence="2">Cyclic lactone autoinducer peptide</fullName>
    </submittedName>
</protein>
<sequence length="40" mass="4452">MKKAAYRFLGLALTGVAAMFVLTGSYLIFHKPQIPAELRK</sequence>
<evidence type="ECO:0000313" key="2">
    <source>
        <dbReference type="EMBL" id="QHW34136.1"/>
    </source>
</evidence>
<evidence type="ECO:0000313" key="3">
    <source>
        <dbReference type="Proteomes" id="UP000479114"/>
    </source>
</evidence>
<accession>A0A6C0P714</accession>
<name>A0A6C0P714_9BACL</name>
<dbReference type="KEGG" id="prz:GZH47_27305"/>